<dbReference type="InterPro" id="IPR051202">
    <property type="entry name" value="Peptidase_C40"/>
</dbReference>
<feature type="compositionally biased region" description="Basic residues" evidence="5">
    <location>
        <begin position="54"/>
        <end position="63"/>
    </location>
</feature>
<dbReference type="NCBIfam" id="NF045974">
    <property type="entry name" value="conju_CD1108"/>
    <property type="match status" value="1"/>
</dbReference>
<feature type="region of interest" description="Disordered" evidence="5">
    <location>
        <begin position="272"/>
        <end position="291"/>
    </location>
</feature>
<dbReference type="KEGG" id="bpro:PMF13cell1_00125"/>
<accession>A0A4P6LS35</accession>
<protein>
    <submittedName>
        <fullName evidence="7">Putative endopeptidase p60</fullName>
        <ecNumber evidence="7">3.4.-.-</ecNumber>
    </submittedName>
</protein>
<evidence type="ECO:0000256" key="3">
    <source>
        <dbReference type="ARBA" id="ARBA00022801"/>
    </source>
</evidence>
<sequence>MQKMTRDGLVQSNISGEKQERISRRFENEDFSSRNREIDDDFQMPESKEEGNSGKKKRYRKLSRQMEADSAKGRQEHHEGQLPQDHSSAQLPDNGAVTKTASVMADQEMEEPADGAEQALSHAESVRYSNVSSASSVGQALQDRHEARRKEKTESRLQRKKRQQRLYREMSGDSDTFAEAKDTIARKQKKEQVNQTARKQGRLPFEDEALPGQSMVQGASGKVVSRAAGVVSDTGAVAIHSKVNETEDDNAAVKGAHKAELLAEHTAASAVRQAKVRQESKRSRLRESASDSSELIAENLRSVQAGEKSGAKAAQRHALQKNQIKREYQKAAYKAAKSGTSAAASGSKAAETAVGAGRKVKEVVQNFFARNKGLFIPLGILTVLFVTIMAGLGSCSATIAGVGTSIISTTYASTDEEIYAVENAYLALEEALNNQINNMERTHPGFDEYNYQVDEISHNPYHLISYFTAKYGEFTYRQVKDELEEIFRAQYRLTVDSIQDTVTETRTVRVGESLGMVVTSGYCNCRICCGVWSGGPTASGAYPTANHTIAVDANNPFVPMGTKVVMNGVEYTVEDTGNFDRYGVQFDVYYDSHAAASAHGHQTWEAFIADSNGSREVEVTSTQEINRLNVTLTNRGLDSVLRSRMTPEEIQRYDLYNLTYGNRDYLFDINSLPSIDGDGFRYEIPPEALSDARFARMIREAEKYLGYPYVWGGSSPSTSFDCSGYVSWVINNCGNGWNVGRMTADGLLRACTIVSPSEAKPGDLIFFQGTYNTSGASHVGIYVGDGMMIHCGSPIQYTSINTNYWQSHFYHFGRLP</sequence>
<dbReference type="PANTHER" id="PTHR47053">
    <property type="entry name" value="MUREIN DD-ENDOPEPTIDASE MEPH-RELATED"/>
    <property type="match status" value="1"/>
</dbReference>
<feature type="compositionally biased region" description="Polar residues" evidence="5">
    <location>
        <begin position="84"/>
        <end position="101"/>
    </location>
</feature>
<evidence type="ECO:0000313" key="8">
    <source>
        <dbReference type="Proteomes" id="UP000289794"/>
    </source>
</evidence>
<comment type="similarity">
    <text evidence="1">Belongs to the peptidase C40 family.</text>
</comment>
<feature type="compositionally biased region" description="Basic and acidic residues" evidence="5">
    <location>
        <begin position="17"/>
        <end position="37"/>
    </location>
</feature>
<dbReference type="InterPro" id="IPR000064">
    <property type="entry name" value="NLP_P60_dom"/>
</dbReference>
<evidence type="ECO:0000256" key="4">
    <source>
        <dbReference type="ARBA" id="ARBA00022807"/>
    </source>
</evidence>
<dbReference type="CDD" id="cd14667">
    <property type="entry name" value="3D_containing_proteins"/>
    <property type="match status" value="1"/>
</dbReference>
<dbReference type="GO" id="GO:0006508">
    <property type="term" value="P:proteolysis"/>
    <property type="evidence" value="ECO:0007669"/>
    <property type="project" value="UniProtKB-KW"/>
</dbReference>
<keyword evidence="2" id="KW-0645">Protease</keyword>
<feature type="region of interest" description="Disordered" evidence="5">
    <location>
        <begin position="1"/>
        <end position="212"/>
    </location>
</feature>
<evidence type="ECO:0000256" key="2">
    <source>
        <dbReference type="ARBA" id="ARBA00022670"/>
    </source>
</evidence>
<feature type="domain" description="NlpC/P60" evidence="6">
    <location>
        <begin position="691"/>
        <end position="816"/>
    </location>
</feature>
<evidence type="ECO:0000256" key="1">
    <source>
        <dbReference type="ARBA" id="ARBA00007074"/>
    </source>
</evidence>
<dbReference type="InterPro" id="IPR038765">
    <property type="entry name" value="Papain-like_cys_pep_sf"/>
</dbReference>
<evidence type="ECO:0000256" key="5">
    <source>
        <dbReference type="SAM" id="MobiDB-lite"/>
    </source>
</evidence>
<proteinExistence type="inferred from homology"/>
<dbReference type="Gene3D" id="3.90.1720.10">
    <property type="entry name" value="endopeptidase domain like (from Nostoc punctiforme)"/>
    <property type="match status" value="1"/>
</dbReference>
<evidence type="ECO:0000259" key="6">
    <source>
        <dbReference type="PROSITE" id="PS51935"/>
    </source>
</evidence>
<dbReference type="AlphaFoldDB" id="A0A4P6LS35"/>
<gene>
    <name evidence="7" type="primary">iap_1</name>
    <name evidence="7" type="ORF">PMF13cell1_00125</name>
</gene>
<evidence type="ECO:0000313" key="7">
    <source>
        <dbReference type="EMBL" id="QBE94632.1"/>
    </source>
</evidence>
<dbReference type="Pfam" id="PF00877">
    <property type="entry name" value="NLPC_P60"/>
    <property type="match status" value="1"/>
</dbReference>
<dbReference type="SUPFAM" id="SSF54001">
    <property type="entry name" value="Cysteine proteinases"/>
    <property type="match status" value="1"/>
</dbReference>
<keyword evidence="3 7" id="KW-0378">Hydrolase</keyword>
<dbReference type="GO" id="GO:0008234">
    <property type="term" value="F:cysteine-type peptidase activity"/>
    <property type="evidence" value="ECO:0007669"/>
    <property type="project" value="UniProtKB-KW"/>
</dbReference>
<feature type="compositionally biased region" description="Low complexity" evidence="5">
    <location>
        <begin position="126"/>
        <end position="137"/>
    </location>
</feature>
<dbReference type="Proteomes" id="UP000289794">
    <property type="component" value="Chromosome"/>
</dbReference>
<feature type="compositionally biased region" description="Basic and acidic residues" evidence="5">
    <location>
        <begin position="276"/>
        <end position="289"/>
    </location>
</feature>
<feature type="compositionally biased region" description="Basic and acidic residues" evidence="5">
    <location>
        <begin position="142"/>
        <end position="157"/>
    </location>
</feature>
<keyword evidence="4" id="KW-0788">Thiol protease</keyword>
<dbReference type="InterPro" id="IPR059180">
    <property type="entry name" value="3D_YorM"/>
</dbReference>
<dbReference type="PANTHER" id="PTHR47053:SF1">
    <property type="entry name" value="MUREIN DD-ENDOPEPTIDASE MEPH-RELATED"/>
    <property type="match status" value="1"/>
</dbReference>
<reference evidence="7 8" key="1">
    <citation type="submission" date="2019-01" db="EMBL/GenBank/DDBJ databases">
        <title>PMF-metabolizing Aryl O-demethylase.</title>
        <authorList>
            <person name="Kim M."/>
        </authorList>
    </citation>
    <scope>NUCLEOTIDE SEQUENCE [LARGE SCALE GENOMIC DNA]</scope>
    <source>
        <strain evidence="7 8">PMF1</strain>
    </source>
</reference>
<feature type="compositionally biased region" description="Basic and acidic residues" evidence="5">
    <location>
        <begin position="64"/>
        <end position="80"/>
    </location>
</feature>
<dbReference type="PROSITE" id="PS51935">
    <property type="entry name" value="NLPC_P60"/>
    <property type="match status" value="1"/>
</dbReference>
<name>A0A4P6LS35_9FIRM</name>
<dbReference type="EMBL" id="CP035945">
    <property type="protein sequence ID" value="QBE94632.1"/>
    <property type="molecule type" value="Genomic_DNA"/>
</dbReference>
<dbReference type="EC" id="3.4.-.-" evidence="7"/>
<organism evidence="7 8">
    <name type="scientific">Blautia producta</name>
    <dbReference type="NCBI Taxonomy" id="33035"/>
    <lineage>
        <taxon>Bacteria</taxon>
        <taxon>Bacillati</taxon>
        <taxon>Bacillota</taxon>
        <taxon>Clostridia</taxon>
        <taxon>Lachnospirales</taxon>
        <taxon>Lachnospiraceae</taxon>
        <taxon>Blautia</taxon>
    </lineage>
</organism>